<evidence type="ECO:0000313" key="2">
    <source>
        <dbReference type="EMBL" id="GFN78654.1"/>
    </source>
</evidence>
<keyword evidence="3" id="KW-1185">Reference proteome</keyword>
<dbReference type="Proteomes" id="UP000735302">
    <property type="component" value="Unassembled WGS sequence"/>
</dbReference>
<comment type="caution">
    <text evidence="2">The sequence shown here is derived from an EMBL/GenBank/DDBJ whole genome shotgun (WGS) entry which is preliminary data.</text>
</comment>
<sequence length="122" mass="13803">MAPSILMFSRQTESKLPSCISTTSPLQQHLYNKTKLTDYVKKQKMKENADKRNSQPSTINIGDTVLVKQVKTNKQTPRFDPQPLIVTNKKEPMVTTSRGSMDKTRNSSFFKKVSNPPGTRSN</sequence>
<reference evidence="2 3" key="1">
    <citation type="journal article" date="2021" name="Elife">
        <title>Chloroplast acquisition without the gene transfer in kleptoplastic sea slugs, Plakobranchus ocellatus.</title>
        <authorList>
            <person name="Maeda T."/>
            <person name="Takahashi S."/>
            <person name="Yoshida T."/>
            <person name="Shimamura S."/>
            <person name="Takaki Y."/>
            <person name="Nagai Y."/>
            <person name="Toyoda A."/>
            <person name="Suzuki Y."/>
            <person name="Arimoto A."/>
            <person name="Ishii H."/>
            <person name="Satoh N."/>
            <person name="Nishiyama T."/>
            <person name="Hasebe M."/>
            <person name="Maruyama T."/>
            <person name="Minagawa J."/>
            <person name="Obokata J."/>
            <person name="Shigenobu S."/>
        </authorList>
    </citation>
    <scope>NUCLEOTIDE SEQUENCE [LARGE SCALE GENOMIC DNA]</scope>
</reference>
<gene>
    <name evidence="2" type="ORF">PoB_000516000</name>
</gene>
<feature type="region of interest" description="Disordered" evidence="1">
    <location>
        <begin position="72"/>
        <end position="122"/>
    </location>
</feature>
<accession>A0AAV3Y834</accession>
<name>A0AAV3Y834_9GAST</name>
<proteinExistence type="predicted"/>
<organism evidence="2 3">
    <name type="scientific">Plakobranchus ocellatus</name>
    <dbReference type="NCBI Taxonomy" id="259542"/>
    <lineage>
        <taxon>Eukaryota</taxon>
        <taxon>Metazoa</taxon>
        <taxon>Spiralia</taxon>
        <taxon>Lophotrochozoa</taxon>
        <taxon>Mollusca</taxon>
        <taxon>Gastropoda</taxon>
        <taxon>Heterobranchia</taxon>
        <taxon>Euthyneura</taxon>
        <taxon>Panpulmonata</taxon>
        <taxon>Sacoglossa</taxon>
        <taxon>Placobranchoidea</taxon>
        <taxon>Plakobranchidae</taxon>
        <taxon>Plakobranchus</taxon>
    </lineage>
</organism>
<evidence type="ECO:0000313" key="3">
    <source>
        <dbReference type="Proteomes" id="UP000735302"/>
    </source>
</evidence>
<dbReference type="AlphaFoldDB" id="A0AAV3Y834"/>
<evidence type="ECO:0000256" key="1">
    <source>
        <dbReference type="SAM" id="MobiDB-lite"/>
    </source>
</evidence>
<dbReference type="EMBL" id="BLXT01000592">
    <property type="protein sequence ID" value="GFN78654.1"/>
    <property type="molecule type" value="Genomic_DNA"/>
</dbReference>
<protein>
    <submittedName>
        <fullName evidence="2">Gag-Pol protein</fullName>
    </submittedName>
</protein>